<comment type="caution">
    <text evidence="2">The sequence shown here is derived from an EMBL/GenBank/DDBJ whole genome shotgun (WGS) entry which is preliminary data.</text>
</comment>
<reference evidence="2 3" key="1">
    <citation type="submission" date="2019-08" db="EMBL/GenBank/DDBJ databases">
        <title>The genome of the soybean aphid Biotype 1, its phylome, world population structure and adaptation to the North American continent.</title>
        <authorList>
            <person name="Giordano R."/>
            <person name="Donthu R.K."/>
            <person name="Hernandez A.G."/>
            <person name="Wright C.L."/>
            <person name="Zimin A.V."/>
        </authorList>
    </citation>
    <scope>NUCLEOTIDE SEQUENCE [LARGE SCALE GENOMIC DNA]</scope>
    <source>
        <tissue evidence="2">Whole aphids</tissue>
    </source>
</reference>
<keyword evidence="3" id="KW-1185">Reference proteome</keyword>
<evidence type="ECO:0000313" key="2">
    <source>
        <dbReference type="EMBL" id="KAE9545304.1"/>
    </source>
</evidence>
<name>A0A6G0U8A3_APHGL</name>
<dbReference type="Proteomes" id="UP000475862">
    <property type="component" value="Unassembled WGS sequence"/>
</dbReference>
<feature type="transmembrane region" description="Helical" evidence="1">
    <location>
        <begin position="185"/>
        <end position="205"/>
    </location>
</feature>
<dbReference type="EMBL" id="VYZN01000001">
    <property type="protein sequence ID" value="KAE9545304.1"/>
    <property type="molecule type" value="Genomic_DNA"/>
</dbReference>
<sequence length="224" mass="25616">MYPSPLSKTIFFGQEVCVTVIGLSPVSSTTRNGRKRDKILNILTNTFRSFSGNYQLFGFQKSRLSKPKPLKNIINIIPSRQSSQVECADFHFDVLASPNIYSIFLVSGLNSTPRTENNILCPALYCPLICNFCLDQNIPDGMLQSLRSSYHRTLQLLSSFQSYYWSRIYVKTKLYIIFNKYLQTWLILLQIHFADTFVFSVIIIFDSTASSSGKRLEQSLDKTT</sequence>
<protein>
    <submittedName>
        <fullName evidence="2">Uncharacterized protein</fullName>
    </submittedName>
</protein>
<evidence type="ECO:0000256" key="1">
    <source>
        <dbReference type="SAM" id="Phobius"/>
    </source>
</evidence>
<keyword evidence="1" id="KW-1133">Transmembrane helix</keyword>
<keyword evidence="1" id="KW-0472">Membrane</keyword>
<accession>A0A6G0U8A3</accession>
<proteinExistence type="predicted"/>
<evidence type="ECO:0000313" key="3">
    <source>
        <dbReference type="Proteomes" id="UP000475862"/>
    </source>
</evidence>
<keyword evidence="1" id="KW-0812">Transmembrane</keyword>
<organism evidence="2 3">
    <name type="scientific">Aphis glycines</name>
    <name type="common">Soybean aphid</name>
    <dbReference type="NCBI Taxonomy" id="307491"/>
    <lineage>
        <taxon>Eukaryota</taxon>
        <taxon>Metazoa</taxon>
        <taxon>Ecdysozoa</taxon>
        <taxon>Arthropoda</taxon>
        <taxon>Hexapoda</taxon>
        <taxon>Insecta</taxon>
        <taxon>Pterygota</taxon>
        <taxon>Neoptera</taxon>
        <taxon>Paraneoptera</taxon>
        <taxon>Hemiptera</taxon>
        <taxon>Sternorrhyncha</taxon>
        <taxon>Aphidomorpha</taxon>
        <taxon>Aphidoidea</taxon>
        <taxon>Aphididae</taxon>
        <taxon>Aphidini</taxon>
        <taxon>Aphis</taxon>
        <taxon>Aphis</taxon>
    </lineage>
</organism>
<dbReference type="AlphaFoldDB" id="A0A6G0U8A3"/>
<gene>
    <name evidence="2" type="ORF">AGLY_000847</name>
</gene>